<evidence type="ECO:0000256" key="6">
    <source>
        <dbReference type="SAM" id="MobiDB-lite"/>
    </source>
</evidence>
<evidence type="ECO:0000256" key="4">
    <source>
        <dbReference type="ARBA" id="ARBA00034320"/>
    </source>
</evidence>
<feature type="region of interest" description="Disordered" evidence="6">
    <location>
        <begin position="51"/>
        <end position="76"/>
    </location>
</feature>
<dbReference type="Gene3D" id="3.40.50.300">
    <property type="entry name" value="P-loop containing nucleotide triphosphate hydrolases"/>
    <property type="match status" value="1"/>
</dbReference>
<dbReference type="EMBL" id="LSRX01001441">
    <property type="protein sequence ID" value="OLP79851.1"/>
    <property type="molecule type" value="Genomic_DNA"/>
</dbReference>
<comment type="caution">
    <text evidence="8">The sequence shown here is derived from an EMBL/GenBank/DDBJ whole genome shotgun (WGS) entry which is preliminary data.</text>
</comment>
<dbReference type="GO" id="GO:0031625">
    <property type="term" value="F:ubiquitin protein ligase binding"/>
    <property type="evidence" value="ECO:0007669"/>
    <property type="project" value="InterPro"/>
</dbReference>
<feature type="compositionally biased region" description="Basic and acidic residues" evidence="6">
    <location>
        <begin position="257"/>
        <end position="266"/>
    </location>
</feature>
<accession>A0A1Q9CAA6</accession>
<feature type="region of interest" description="Disordered" evidence="6">
    <location>
        <begin position="313"/>
        <end position="345"/>
    </location>
</feature>
<organism evidence="8 9">
    <name type="scientific">Symbiodinium microadriaticum</name>
    <name type="common">Dinoflagellate</name>
    <name type="synonym">Zooxanthella microadriatica</name>
    <dbReference type="NCBI Taxonomy" id="2951"/>
    <lineage>
        <taxon>Eukaryota</taxon>
        <taxon>Sar</taxon>
        <taxon>Alveolata</taxon>
        <taxon>Dinophyceae</taxon>
        <taxon>Suessiales</taxon>
        <taxon>Symbiodiniaceae</taxon>
        <taxon>Symbiodinium</taxon>
    </lineage>
</organism>
<feature type="domain" description="CS" evidence="7">
    <location>
        <begin position="84"/>
        <end position="185"/>
    </location>
</feature>
<dbReference type="GO" id="GO:0015631">
    <property type="term" value="F:tubulin binding"/>
    <property type="evidence" value="ECO:0007669"/>
    <property type="project" value="InterPro"/>
</dbReference>
<dbReference type="Pfam" id="PF02492">
    <property type="entry name" value="cobW"/>
    <property type="match status" value="1"/>
</dbReference>
<proteinExistence type="inferred from homology"/>
<feature type="region of interest" description="Disordered" evidence="6">
    <location>
        <begin position="189"/>
        <end position="209"/>
    </location>
</feature>
<dbReference type="SUPFAM" id="SSF90002">
    <property type="entry name" value="Hypothetical protein YjiA, C-terminal domain"/>
    <property type="match status" value="1"/>
</dbReference>
<dbReference type="InterPro" id="IPR027417">
    <property type="entry name" value="P-loop_NTPase"/>
</dbReference>
<dbReference type="Pfam" id="PF07683">
    <property type="entry name" value="CobW_C"/>
    <property type="match status" value="1"/>
</dbReference>
<feature type="region of interest" description="Disordered" evidence="6">
    <location>
        <begin position="231"/>
        <end position="287"/>
    </location>
</feature>
<dbReference type="Pfam" id="PF04969">
    <property type="entry name" value="CS"/>
    <property type="match status" value="1"/>
</dbReference>
<evidence type="ECO:0000313" key="8">
    <source>
        <dbReference type="EMBL" id="OLP79851.1"/>
    </source>
</evidence>
<dbReference type="SMART" id="SM00833">
    <property type="entry name" value="CobW_C"/>
    <property type="match status" value="1"/>
</dbReference>
<feature type="compositionally biased region" description="Basic and acidic residues" evidence="6">
    <location>
        <begin position="318"/>
        <end position="333"/>
    </location>
</feature>
<dbReference type="PANTHER" id="PTHR43603:SF1">
    <property type="entry name" value="ZINC-REGULATED GTPASE METALLOPROTEIN ACTIVATOR 1"/>
    <property type="match status" value="1"/>
</dbReference>
<sequence length="740" mass="81193">MAQLSVDELQAALQELAAMLMLSRHEAVRQELQKLQTRFESDLAVAKGLQAPASPAPPAAAAPAGPQAEATETRVEASASLPWTEITMFSLDLGDGDKPFVTVDVRLRGVEALPSTDITCDFTDSSFDLKVVGLEGKNYRFRRTNLENRIIPAGSVFKVKKNHVMVWLQKAKNQFDRYDIWLDLCGKGRPKSAEDDAAEPKTGPNDGILDMMKELYETGDDTTRKIIEHGMHQASQDGKGQPEQGEAGTATTSADSKQTEEVKTEQAEQAPQEESKTETGPTNGCVPKALSEEEIKEMRARAGAFGGTKACGETGTAQEHEPHHDHDHTHEPTNQDNPNLTGMSQGEVMEDKDKLPVTLLSGFLGAGKTTLLTHVLNNREGMRVAVLVNDMASVNIDADLVKDGVELQENKDKMVELHNGCICCTLREDLIESVKSLALEKKYEHLLIESTGISEPMPVATTFAAADEQGRPLLGGVARLDTLVTVVDCRNFLKDYCSSDKLVTREELGAEEGDERSIVNLLVDQAEFANVIILNKTDLVTPAELGRLKGIMTKLNPKARMIESQHGKVSPALLLNTNSFNMREASMAPGWAQELMGNHHKPETEEYGISSFIYRADRPFHPERLTSMLGTYSFPGVLRSKGFAWSAGNPDNAVEWSSAGLTADLKPGPRWLVVTMPPEKWPAQAQKYKDNRFGDRRTEIVFIGADMVESEVREALDGCLLSQKEFQAHFGGKTGARQRS</sequence>
<dbReference type="Gene3D" id="2.60.40.790">
    <property type="match status" value="1"/>
</dbReference>
<name>A0A1Q9CAA6_SYMMI</name>
<evidence type="ECO:0000259" key="7">
    <source>
        <dbReference type="PROSITE" id="PS51203"/>
    </source>
</evidence>
<dbReference type="CDD" id="cd03112">
    <property type="entry name" value="CobW-like"/>
    <property type="match status" value="1"/>
</dbReference>
<dbReference type="PANTHER" id="PTHR43603">
    <property type="entry name" value="COBW DOMAIN-CONTAINING PROTEIN DDB_G0274527"/>
    <property type="match status" value="1"/>
</dbReference>
<dbReference type="InterPro" id="IPR011629">
    <property type="entry name" value="CobW-like_C"/>
</dbReference>
<dbReference type="Proteomes" id="UP000186817">
    <property type="component" value="Unassembled WGS sequence"/>
</dbReference>
<dbReference type="Gene3D" id="3.30.1220.10">
    <property type="entry name" value="CobW-like, C-terminal domain"/>
    <property type="match status" value="1"/>
</dbReference>
<dbReference type="InterPro" id="IPR037893">
    <property type="entry name" value="CS_CacyBP"/>
</dbReference>
<dbReference type="CDD" id="cd06468">
    <property type="entry name" value="p23_CacyBP"/>
    <property type="match status" value="1"/>
</dbReference>
<comment type="catalytic activity">
    <reaction evidence="5">
        <text>GTP + H2O = GDP + phosphate + H(+)</text>
        <dbReference type="Rhea" id="RHEA:19669"/>
        <dbReference type="ChEBI" id="CHEBI:15377"/>
        <dbReference type="ChEBI" id="CHEBI:15378"/>
        <dbReference type="ChEBI" id="CHEBI:37565"/>
        <dbReference type="ChEBI" id="CHEBI:43474"/>
        <dbReference type="ChEBI" id="CHEBI:58189"/>
    </reaction>
    <physiologicalReaction direction="left-to-right" evidence="5">
        <dbReference type="Rhea" id="RHEA:19670"/>
    </physiologicalReaction>
</comment>
<feature type="compositionally biased region" description="Polar residues" evidence="6">
    <location>
        <begin position="334"/>
        <end position="344"/>
    </location>
</feature>
<comment type="similarity">
    <text evidence="4">Belongs to the SIMIBI class G3E GTPase family. ZNG1 subfamily.</text>
</comment>
<dbReference type="InterPro" id="IPR036627">
    <property type="entry name" value="CobW-likC_sf"/>
</dbReference>
<reference evidence="8 9" key="1">
    <citation type="submission" date="2016-02" db="EMBL/GenBank/DDBJ databases">
        <title>Genome analysis of coral dinoflagellate symbionts highlights evolutionary adaptations to a symbiotic lifestyle.</title>
        <authorList>
            <person name="Aranda M."/>
            <person name="Li Y."/>
            <person name="Liew Y.J."/>
            <person name="Baumgarten S."/>
            <person name="Simakov O."/>
            <person name="Wilson M."/>
            <person name="Piel J."/>
            <person name="Ashoor H."/>
            <person name="Bougouffa S."/>
            <person name="Bajic V.B."/>
            <person name="Ryu T."/>
            <person name="Ravasi T."/>
            <person name="Bayer T."/>
            <person name="Micklem G."/>
            <person name="Kim H."/>
            <person name="Bhak J."/>
            <person name="Lajeunesse T.C."/>
            <person name="Voolstra C.R."/>
        </authorList>
    </citation>
    <scope>NUCLEOTIDE SEQUENCE [LARGE SCALE GENOMIC DNA]</scope>
    <source>
        <strain evidence="8 9">CCMP2467</strain>
    </source>
</reference>
<keyword evidence="1" id="KW-0547">Nucleotide-binding</keyword>
<protein>
    <submittedName>
        <fullName evidence="8">Putative metal chaperone YciC</fullName>
    </submittedName>
</protein>
<dbReference type="GO" id="GO:0016787">
    <property type="term" value="F:hydrolase activity"/>
    <property type="evidence" value="ECO:0007669"/>
    <property type="project" value="UniProtKB-KW"/>
</dbReference>
<dbReference type="InterPro" id="IPR008978">
    <property type="entry name" value="HSP20-like_chaperone"/>
</dbReference>
<keyword evidence="2" id="KW-0378">Hydrolase</keyword>
<keyword evidence="9" id="KW-1185">Reference proteome</keyword>
<dbReference type="OrthoDB" id="164025at2759"/>
<feature type="compositionally biased region" description="Low complexity" evidence="6">
    <location>
        <begin position="61"/>
        <end position="70"/>
    </location>
</feature>
<dbReference type="GO" id="GO:0000166">
    <property type="term" value="F:nucleotide binding"/>
    <property type="evidence" value="ECO:0007669"/>
    <property type="project" value="UniProtKB-KW"/>
</dbReference>
<dbReference type="AlphaFoldDB" id="A0A1Q9CAA6"/>
<evidence type="ECO:0000256" key="3">
    <source>
        <dbReference type="ARBA" id="ARBA00023186"/>
    </source>
</evidence>
<dbReference type="SUPFAM" id="SSF52540">
    <property type="entry name" value="P-loop containing nucleoside triphosphate hydrolases"/>
    <property type="match status" value="1"/>
</dbReference>
<evidence type="ECO:0000256" key="1">
    <source>
        <dbReference type="ARBA" id="ARBA00022741"/>
    </source>
</evidence>
<dbReference type="InterPro" id="IPR007052">
    <property type="entry name" value="CS_dom"/>
</dbReference>
<evidence type="ECO:0000256" key="5">
    <source>
        <dbReference type="ARBA" id="ARBA00049117"/>
    </source>
</evidence>
<dbReference type="InterPro" id="IPR003495">
    <property type="entry name" value="CobW/HypB/UreG_nucleotide-bd"/>
</dbReference>
<gene>
    <name evidence="8" type="primary">yciC</name>
    <name evidence="8" type="ORF">AK812_SmicGene39805</name>
</gene>
<dbReference type="PROSITE" id="PS51203">
    <property type="entry name" value="CS"/>
    <property type="match status" value="1"/>
</dbReference>
<evidence type="ECO:0000256" key="2">
    <source>
        <dbReference type="ARBA" id="ARBA00022801"/>
    </source>
</evidence>
<dbReference type="InterPro" id="IPR051927">
    <property type="entry name" value="Zn_Chap_cDPG_Synth"/>
</dbReference>
<dbReference type="SUPFAM" id="SSF49764">
    <property type="entry name" value="HSP20-like chaperones"/>
    <property type="match status" value="1"/>
</dbReference>
<keyword evidence="3" id="KW-0143">Chaperone</keyword>
<evidence type="ECO:0000313" key="9">
    <source>
        <dbReference type="Proteomes" id="UP000186817"/>
    </source>
</evidence>
<dbReference type="GO" id="GO:0044548">
    <property type="term" value="F:S100 protein binding"/>
    <property type="evidence" value="ECO:0007669"/>
    <property type="project" value="InterPro"/>
</dbReference>